<feature type="binding site" evidence="1">
    <location>
        <position position="158"/>
    </location>
    <ligand>
        <name>Zn(2+)</name>
        <dbReference type="ChEBI" id="CHEBI:29105"/>
        <note>catalytic</note>
    </ligand>
</feature>
<keyword evidence="1 2" id="KW-0862">Zinc</keyword>
<dbReference type="Gene3D" id="3.40.390.10">
    <property type="entry name" value="Collagenase (Catalytic Domain)"/>
    <property type="match status" value="1"/>
</dbReference>
<dbReference type="Pfam" id="PF01400">
    <property type="entry name" value="Astacin"/>
    <property type="match status" value="1"/>
</dbReference>
<comment type="cofactor">
    <cofactor evidence="1 2">
        <name>Zn(2+)</name>
        <dbReference type="ChEBI" id="CHEBI:29105"/>
    </cofactor>
    <text evidence="1 2">Binds 1 zinc ion per subunit.</text>
</comment>
<evidence type="ECO:0000313" key="4">
    <source>
        <dbReference type="Proteomes" id="UP000749559"/>
    </source>
</evidence>
<keyword evidence="2" id="KW-0732">Signal</keyword>
<dbReference type="InterPro" id="IPR034035">
    <property type="entry name" value="Astacin-like_dom"/>
</dbReference>
<dbReference type="GO" id="GO:0008270">
    <property type="term" value="F:zinc ion binding"/>
    <property type="evidence" value="ECO:0007669"/>
    <property type="project" value="UniProtKB-UniRule"/>
</dbReference>
<evidence type="ECO:0000256" key="2">
    <source>
        <dbReference type="RuleBase" id="RU361183"/>
    </source>
</evidence>
<protein>
    <recommendedName>
        <fullName evidence="2">Metalloendopeptidase</fullName>
        <ecNumber evidence="2">3.4.24.-</ecNumber>
    </recommendedName>
</protein>
<feature type="chain" id="PRO_5042621071" description="Metalloendopeptidase" evidence="2">
    <location>
        <begin position="29"/>
        <end position="255"/>
    </location>
</feature>
<dbReference type="PANTHER" id="PTHR10127:SF850">
    <property type="entry name" value="METALLOENDOPEPTIDASE"/>
    <property type="match status" value="1"/>
</dbReference>
<organism evidence="3 4">
    <name type="scientific">Owenia fusiformis</name>
    <name type="common">Polychaete worm</name>
    <dbReference type="NCBI Taxonomy" id="6347"/>
    <lineage>
        <taxon>Eukaryota</taxon>
        <taxon>Metazoa</taxon>
        <taxon>Spiralia</taxon>
        <taxon>Lophotrochozoa</taxon>
        <taxon>Annelida</taxon>
        <taxon>Polychaeta</taxon>
        <taxon>Sedentaria</taxon>
        <taxon>Canalipalpata</taxon>
        <taxon>Sabellida</taxon>
        <taxon>Oweniida</taxon>
        <taxon>Oweniidae</taxon>
        <taxon>Owenia</taxon>
    </lineage>
</organism>
<dbReference type="InterPro" id="IPR001506">
    <property type="entry name" value="Peptidase_M12A"/>
</dbReference>
<dbReference type="PROSITE" id="PS51864">
    <property type="entry name" value="ASTACIN"/>
    <property type="match status" value="1"/>
</dbReference>
<dbReference type="EMBL" id="CAIIXF020000010">
    <property type="protein sequence ID" value="CAH1796490.1"/>
    <property type="molecule type" value="Genomic_DNA"/>
</dbReference>
<evidence type="ECO:0000256" key="1">
    <source>
        <dbReference type="PROSITE-ProRule" id="PRU01211"/>
    </source>
</evidence>
<proteinExistence type="predicted"/>
<keyword evidence="1 2" id="KW-0645">Protease</keyword>
<dbReference type="SUPFAM" id="SSF55486">
    <property type="entry name" value="Metalloproteases ('zincins'), catalytic domain"/>
    <property type="match status" value="1"/>
</dbReference>
<dbReference type="InterPro" id="IPR006026">
    <property type="entry name" value="Peptidase_Metallo"/>
</dbReference>
<name>A0A8J1TWI4_OWEFU</name>
<comment type="caution">
    <text evidence="1">Lacks conserved residue(s) required for the propagation of feature annotation.</text>
</comment>
<sequence>IHVMLYCNVMVGWCIGCVLFLLFCYSHARSIDVGGDIEENIKQKRNALLKAKHWIDGVVNYELDTMYNEHQKGMIRDAMHEMETLTKVNGRSCLTFREITSNKDGPLLEDYVYISPEHPSCNSDVGMKGGKQTSSLGLPCLKSGKIMHEMMHVLGFMHEQARNDRDDFVDIVWKNIKGGHEHNFKKMAKYEADTLGLPYDYGSILHYSEKAFAKHSGLKTIVPKSDALKNGLKMGQRVTLSEGDVKKVQTLYNCL</sequence>
<accession>A0A8J1TWI4</accession>
<comment type="caution">
    <text evidence="3">The sequence shown here is derived from an EMBL/GenBank/DDBJ whole genome shotgun (WGS) entry which is preliminary data.</text>
</comment>
<feature type="signal peptide" evidence="2">
    <location>
        <begin position="1"/>
        <end position="28"/>
    </location>
</feature>
<dbReference type="AlphaFoldDB" id="A0A8J1TWI4"/>
<dbReference type="CDD" id="cd04280">
    <property type="entry name" value="ZnMc_astacin_like"/>
    <property type="match status" value="1"/>
</dbReference>
<feature type="binding site" evidence="1">
    <location>
        <position position="152"/>
    </location>
    <ligand>
        <name>Zn(2+)</name>
        <dbReference type="ChEBI" id="CHEBI:29105"/>
        <note>catalytic</note>
    </ligand>
</feature>
<dbReference type="SMART" id="SM00235">
    <property type="entry name" value="ZnMc"/>
    <property type="match status" value="1"/>
</dbReference>
<dbReference type="PANTHER" id="PTHR10127">
    <property type="entry name" value="DISCOIDIN, CUB, EGF, LAMININ , AND ZINC METALLOPROTEASE DOMAIN CONTAINING"/>
    <property type="match status" value="1"/>
</dbReference>
<feature type="active site" evidence="1">
    <location>
        <position position="149"/>
    </location>
</feature>
<dbReference type="GO" id="GO:0004222">
    <property type="term" value="F:metalloendopeptidase activity"/>
    <property type="evidence" value="ECO:0007669"/>
    <property type="project" value="UniProtKB-UniRule"/>
</dbReference>
<gene>
    <name evidence="3" type="ORF">OFUS_LOCUS20894</name>
</gene>
<feature type="binding site" evidence="1">
    <location>
        <position position="148"/>
    </location>
    <ligand>
        <name>Zn(2+)</name>
        <dbReference type="ChEBI" id="CHEBI:29105"/>
        <note>catalytic</note>
    </ligand>
</feature>
<dbReference type="Proteomes" id="UP000749559">
    <property type="component" value="Unassembled WGS sequence"/>
</dbReference>
<dbReference type="EC" id="3.4.24.-" evidence="2"/>
<keyword evidence="1 2" id="KW-0482">Metalloprotease</keyword>
<feature type="non-terminal residue" evidence="3">
    <location>
        <position position="1"/>
    </location>
</feature>
<keyword evidence="4" id="KW-1185">Reference proteome</keyword>
<keyword evidence="1 2" id="KW-0378">Hydrolase</keyword>
<dbReference type="InterPro" id="IPR024079">
    <property type="entry name" value="MetalloPept_cat_dom_sf"/>
</dbReference>
<reference evidence="3" key="1">
    <citation type="submission" date="2022-03" db="EMBL/GenBank/DDBJ databases">
        <authorList>
            <person name="Martin C."/>
        </authorList>
    </citation>
    <scope>NUCLEOTIDE SEQUENCE</scope>
</reference>
<evidence type="ECO:0000313" key="3">
    <source>
        <dbReference type="EMBL" id="CAH1796490.1"/>
    </source>
</evidence>
<dbReference type="GO" id="GO:0006508">
    <property type="term" value="P:proteolysis"/>
    <property type="evidence" value="ECO:0007669"/>
    <property type="project" value="UniProtKB-KW"/>
</dbReference>
<dbReference type="PRINTS" id="PR00480">
    <property type="entry name" value="ASTACIN"/>
</dbReference>
<dbReference type="OrthoDB" id="291007at2759"/>
<keyword evidence="1 2" id="KW-0479">Metal-binding</keyword>